<proteinExistence type="predicted"/>
<gene>
    <name evidence="2" type="ORF">C7H52_05255</name>
</gene>
<sequence length="160" mass="18422">MKNKETFWLIGTILFVIVFFFRSSGFKSFDLTGSVDINFHETYYVVPSIHVFILTATLIFFMVYLIRMVRRNFKNLTANLIFMISNITLILIFTFLIILANGMREIPGTTKYPPLSGGIIENAGNRWNDVYYVLFGIQLILIILLTLSGIKTGLNYKRAE</sequence>
<keyword evidence="1" id="KW-1133">Transmembrane helix</keyword>
<accession>A0A2T1NE81</accession>
<feature type="transmembrane region" description="Helical" evidence="1">
    <location>
        <begin position="130"/>
        <end position="150"/>
    </location>
</feature>
<dbReference type="EMBL" id="PXOQ01000007">
    <property type="protein sequence ID" value="PSG90686.1"/>
    <property type="molecule type" value="Genomic_DNA"/>
</dbReference>
<keyword evidence="3" id="KW-1185">Reference proteome</keyword>
<evidence type="ECO:0000256" key="1">
    <source>
        <dbReference type="SAM" id="Phobius"/>
    </source>
</evidence>
<organism evidence="2 3">
    <name type="scientific">Aurantibacter aestuarii</name>
    <dbReference type="NCBI Taxonomy" id="1266046"/>
    <lineage>
        <taxon>Bacteria</taxon>
        <taxon>Pseudomonadati</taxon>
        <taxon>Bacteroidota</taxon>
        <taxon>Flavobacteriia</taxon>
        <taxon>Flavobacteriales</taxon>
        <taxon>Flavobacteriaceae</taxon>
        <taxon>Aurantibacter</taxon>
    </lineage>
</organism>
<dbReference type="RefSeq" id="WP_106462827.1">
    <property type="nucleotide sequence ID" value="NZ_PXOQ01000007.1"/>
</dbReference>
<dbReference type="AlphaFoldDB" id="A0A2T1NE81"/>
<dbReference type="InterPro" id="IPR036927">
    <property type="entry name" value="Cyt_c_oxase-like_su1_sf"/>
</dbReference>
<keyword evidence="1" id="KW-0812">Transmembrane</keyword>
<dbReference type="Gene3D" id="1.20.210.10">
    <property type="entry name" value="Cytochrome c oxidase-like, subunit I domain"/>
    <property type="match status" value="1"/>
</dbReference>
<protein>
    <submittedName>
        <fullName evidence="2">Uncharacterized protein</fullName>
    </submittedName>
</protein>
<reference evidence="2 3" key="1">
    <citation type="submission" date="2018-03" db="EMBL/GenBank/DDBJ databases">
        <title>Mesoflavibacter sp. HG37 and Mesoflavibacter sp. HG96 sp.nov., two marine bacteria isolated from seawater of Western Pacific Ocean.</title>
        <authorList>
            <person name="Cheng H."/>
            <person name="Wu Y.-H."/>
            <person name="Guo L.-L."/>
            <person name="Xu X.-W."/>
        </authorList>
    </citation>
    <scope>NUCLEOTIDE SEQUENCE [LARGE SCALE GENOMIC DNA]</scope>
    <source>
        <strain evidence="2 3">KCTC 32269</strain>
    </source>
</reference>
<keyword evidence="1" id="KW-0472">Membrane</keyword>
<comment type="caution">
    <text evidence="2">The sequence shown here is derived from an EMBL/GenBank/DDBJ whole genome shotgun (WGS) entry which is preliminary data.</text>
</comment>
<name>A0A2T1NE81_9FLAO</name>
<dbReference type="OrthoDB" id="1454673at2"/>
<evidence type="ECO:0000313" key="2">
    <source>
        <dbReference type="EMBL" id="PSG90686.1"/>
    </source>
</evidence>
<feature type="transmembrane region" description="Helical" evidence="1">
    <location>
        <begin position="7"/>
        <end position="24"/>
    </location>
</feature>
<dbReference type="Proteomes" id="UP000238426">
    <property type="component" value="Unassembled WGS sequence"/>
</dbReference>
<feature type="transmembrane region" description="Helical" evidence="1">
    <location>
        <begin position="44"/>
        <end position="66"/>
    </location>
</feature>
<feature type="transmembrane region" description="Helical" evidence="1">
    <location>
        <begin position="78"/>
        <end position="100"/>
    </location>
</feature>
<evidence type="ECO:0000313" key="3">
    <source>
        <dbReference type="Proteomes" id="UP000238426"/>
    </source>
</evidence>